<dbReference type="EMBL" id="CR382133">
    <property type="protein sequence ID" value="CAG84822.2"/>
    <property type="molecule type" value="Genomic_DNA"/>
</dbReference>
<accession>Q6BY72</accession>
<comment type="catalytic activity">
    <reaction evidence="1">
        <text>[protein]-peptidylproline (omega=180) = [protein]-peptidylproline (omega=0)</text>
        <dbReference type="Rhea" id="RHEA:16237"/>
        <dbReference type="Rhea" id="RHEA-COMP:10747"/>
        <dbReference type="Rhea" id="RHEA-COMP:10748"/>
        <dbReference type="ChEBI" id="CHEBI:83833"/>
        <dbReference type="ChEBI" id="CHEBI:83834"/>
        <dbReference type="EC" id="5.2.1.8"/>
    </reaction>
</comment>
<dbReference type="FunFam" id="2.40.100.10:FF:000025">
    <property type="entry name" value="Peptidyl-prolyl cis-trans isomerase CYP19-2"/>
    <property type="match status" value="1"/>
</dbReference>
<dbReference type="OMA" id="QFFITTY"/>
<keyword evidence="4" id="KW-0413">Isomerase</keyword>
<name>Q6BY72_DEBHA</name>
<dbReference type="Pfam" id="PF00160">
    <property type="entry name" value="Pro_isomerase"/>
    <property type="match status" value="1"/>
</dbReference>
<evidence type="ECO:0000256" key="1">
    <source>
        <dbReference type="ARBA" id="ARBA00000971"/>
    </source>
</evidence>
<proteinExistence type="predicted"/>
<dbReference type="EC" id="5.2.1.8" evidence="2"/>
<dbReference type="InterPro" id="IPR020892">
    <property type="entry name" value="Cyclophilin-type_PPIase_CS"/>
</dbReference>
<dbReference type="GO" id="GO:0003755">
    <property type="term" value="F:peptidyl-prolyl cis-trans isomerase activity"/>
    <property type="evidence" value="ECO:0007669"/>
    <property type="project" value="UniProtKB-KW"/>
</dbReference>
<evidence type="ECO:0000256" key="5">
    <source>
        <dbReference type="PROSITE-ProRule" id="PRU00339"/>
    </source>
</evidence>
<reference evidence="7 8" key="1">
    <citation type="journal article" date="2004" name="Nature">
        <title>Genome evolution in yeasts.</title>
        <authorList>
            <consortium name="Genolevures"/>
            <person name="Dujon B."/>
            <person name="Sherman D."/>
            <person name="Fischer G."/>
            <person name="Durrens P."/>
            <person name="Casaregola S."/>
            <person name="Lafontaine I."/>
            <person name="de Montigny J."/>
            <person name="Marck C."/>
            <person name="Neuveglise C."/>
            <person name="Talla E."/>
            <person name="Goffard N."/>
            <person name="Frangeul L."/>
            <person name="Aigle M."/>
            <person name="Anthouard V."/>
            <person name="Babour A."/>
            <person name="Barbe V."/>
            <person name="Barnay S."/>
            <person name="Blanchin S."/>
            <person name="Beckerich J.M."/>
            <person name="Beyne E."/>
            <person name="Bleykasten C."/>
            <person name="Boisrame A."/>
            <person name="Boyer J."/>
            <person name="Cattolico L."/>
            <person name="Confanioleri F."/>
            <person name="de Daruvar A."/>
            <person name="Despons L."/>
            <person name="Fabre E."/>
            <person name="Fairhead C."/>
            <person name="Ferry-Dumazet H."/>
            <person name="Groppi A."/>
            <person name="Hantraye F."/>
            <person name="Hennequin C."/>
            <person name="Jauniaux N."/>
            <person name="Joyet P."/>
            <person name="Kachouri R."/>
            <person name="Kerrest A."/>
            <person name="Koszul R."/>
            <person name="Lemaire M."/>
            <person name="Lesur I."/>
            <person name="Ma L."/>
            <person name="Muller H."/>
            <person name="Nicaud J.M."/>
            <person name="Nikolski M."/>
            <person name="Oztas S."/>
            <person name="Ozier-Kalogeropoulos O."/>
            <person name="Pellenz S."/>
            <person name="Potier S."/>
            <person name="Richard G.F."/>
            <person name="Straub M.L."/>
            <person name="Suleau A."/>
            <person name="Swennene D."/>
            <person name="Tekaia F."/>
            <person name="Wesolowski-Louvel M."/>
            <person name="Westhof E."/>
            <person name="Wirth B."/>
            <person name="Zeniou-Meyer M."/>
            <person name="Zivanovic I."/>
            <person name="Bolotin-Fukuhara M."/>
            <person name="Thierry A."/>
            <person name="Bouchier C."/>
            <person name="Caudron B."/>
            <person name="Scarpelli C."/>
            <person name="Gaillardin C."/>
            <person name="Weissenbach J."/>
            <person name="Wincker P."/>
            <person name="Souciet J.L."/>
        </authorList>
    </citation>
    <scope>NUCLEOTIDE SEQUENCE [LARGE SCALE GENOMIC DNA]</scope>
    <source>
        <strain evidence="8">ATCC 36239 / CBS 767 / BCRC 21394 / JCM 1990 / NBRC 0083 / IGC 2968</strain>
    </source>
</reference>
<evidence type="ECO:0000256" key="4">
    <source>
        <dbReference type="ARBA" id="ARBA00023235"/>
    </source>
</evidence>
<dbReference type="AlphaFoldDB" id="Q6BY72"/>
<dbReference type="Gene3D" id="1.25.40.10">
    <property type="entry name" value="Tetratricopeptide repeat domain"/>
    <property type="match status" value="1"/>
</dbReference>
<dbReference type="eggNOG" id="KOG0546">
    <property type="taxonomic scope" value="Eukaryota"/>
</dbReference>
<dbReference type="PROSITE" id="PS50072">
    <property type="entry name" value="CSA_PPIASE_2"/>
    <property type="match status" value="1"/>
</dbReference>
<evidence type="ECO:0000259" key="6">
    <source>
        <dbReference type="PROSITE" id="PS50072"/>
    </source>
</evidence>
<keyword evidence="3" id="KW-0697">Rotamase</keyword>
<dbReference type="FunCoup" id="Q6BY72">
    <property type="interactions" value="72"/>
</dbReference>
<dbReference type="KEGG" id="dha:DEHA2A11902g"/>
<dbReference type="GO" id="GO:0051082">
    <property type="term" value="F:unfolded protein binding"/>
    <property type="evidence" value="ECO:0007669"/>
    <property type="project" value="EnsemblFungi"/>
</dbReference>
<dbReference type="GO" id="GO:0005829">
    <property type="term" value="C:cytosol"/>
    <property type="evidence" value="ECO:0007669"/>
    <property type="project" value="EnsemblFungi"/>
</dbReference>
<dbReference type="PROSITE" id="PS50005">
    <property type="entry name" value="TPR"/>
    <property type="match status" value="1"/>
</dbReference>
<keyword evidence="5" id="KW-0802">TPR repeat</keyword>
<dbReference type="PANTHER" id="PTHR11071:SF561">
    <property type="entry name" value="PEPTIDYL-PROLYL CIS-TRANS ISOMERASE D-RELATED"/>
    <property type="match status" value="1"/>
</dbReference>
<dbReference type="InParanoid" id="Q6BY72"/>
<dbReference type="SUPFAM" id="SSF50891">
    <property type="entry name" value="Cyclophilin-like"/>
    <property type="match status" value="1"/>
</dbReference>
<dbReference type="GO" id="GO:0042026">
    <property type="term" value="P:protein refolding"/>
    <property type="evidence" value="ECO:0007669"/>
    <property type="project" value="EnsemblFungi"/>
</dbReference>
<dbReference type="PRINTS" id="PR00153">
    <property type="entry name" value="CSAPPISMRASE"/>
</dbReference>
<keyword evidence="8" id="KW-1185">Reference proteome</keyword>
<feature type="domain" description="PPIase cyclophilin-type" evidence="6">
    <location>
        <begin position="11"/>
        <end position="188"/>
    </location>
</feature>
<evidence type="ECO:0000313" key="8">
    <source>
        <dbReference type="Proteomes" id="UP000000599"/>
    </source>
</evidence>
<dbReference type="SUPFAM" id="SSF48452">
    <property type="entry name" value="TPR-like"/>
    <property type="match status" value="1"/>
</dbReference>
<dbReference type="InterPro" id="IPR002130">
    <property type="entry name" value="Cyclophilin-type_PPIase_dom"/>
</dbReference>
<evidence type="ECO:0000313" key="7">
    <source>
        <dbReference type="EMBL" id="CAG84822.2"/>
    </source>
</evidence>
<dbReference type="PROSITE" id="PS00170">
    <property type="entry name" value="CSA_PPIASE_1"/>
    <property type="match status" value="1"/>
</dbReference>
<gene>
    <name evidence="7" type="ordered locus">DEHA2A11902g</name>
</gene>
<evidence type="ECO:0000256" key="3">
    <source>
        <dbReference type="ARBA" id="ARBA00023110"/>
    </source>
</evidence>
<dbReference type="InterPro" id="IPR029000">
    <property type="entry name" value="Cyclophilin-like_dom_sf"/>
</dbReference>
<dbReference type="RefSeq" id="XP_456847.2">
    <property type="nucleotide sequence ID" value="XM_456847.1"/>
</dbReference>
<dbReference type="VEuPathDB" id="FungiDB:DEHA2A11902g"/>
<dbReference type="GO" id="GO:0016018">
    <property type="term" value="F:cyclosporin A binding"/>
    <property type="evidence" value="ECO:0007669"/>
    <property type="project" value="TreeGrafter"/>
</dbReference>
<sequence>MKVELLRPCSYIDISIGGSKTGRIVVELFDDLAPKTSENFIKLCNGSQITKEGSPLTFKGNYFHRVIKNFVIQAGDIENGSSIKDYPNSNVGKGGISIYNNEAFEDENLSEPLDDPFKLCSANDGTSNANKSQFFITTYPQPHLTGKHTVFGRVIHGKSVVREIERVNTDSQNIPTREDIVLIEDCGDWTENMEIPVYNACYDQIGGDIYEEYPDDDENIDKDSSESVYVASTKIKESGTILFKKGMKLEAFLKYKKCLRYIMEYIPDEDQEPDWYKKYLDIKKKIYLNLSMVCLGLKNFIKAADYSSYLLDMDNLTAQEKAKGHYRKGCALFELRKYNDALTEFKDAKLLVPEDPAIGPQLDRCESLIESKKQNEKAKYSKFFS</sequence>
<feature type="repeat" description="TPR" evidence="5">
    <location>
        <begin position="322"/>
        <end position="355"/>
    </location>
</feature>
<dbReference type="InterPro" id="IPR019734">
    <property type="entry name" value="TPR_rpt"/>
</dbReference>
<evidence type="ECO:0000256" key="2">
    <source>
        <dbReference type="ARBA" id="ARBA00013194"/>
    </source>
</evidence>
<organism evidence="7 8">
    <name type="scientific">Debaryomyces hansenii (strain ATCC 36239 / CBS 767 / BCRC 21394 / JCM 1990 / NBRC 0083 / IGC 2968)</name>
    <name type="common">Yeast</name>
    <name type="synonym">Torulaspora hansenii</name>
    <dbReference type="NCBI Taxonomy" id="284592"/>
    <lineage>
        <taxon>Eukaryota</taxon>
        <taxon>Fungi</taxon>
        <taxon>Dikarya</taxon>
        <taxon>Ascomycota</taxon>
        <taxon>Saccharomycotina</taxon>
        <taxon>Pichiomycetes</taxon>
        <taxon>Debaryomycetaceae</taxon>
        <taxon>Debaryomyces</taxon>
    </lineage>
</organism>
<dbReference type="HOGENOM" id="CLU_012062_37_0_1"/>
<dbReference type="GeneID" id="2899464"/>
<dbReference type="Gene3D" id="2.40.100.10">
    <property type="entry name" value="Cyclophilin-like"/>
    <property type="match status" value="1"/>
</dbReference>
<dbReference type="Proteomes" id="UP000000599">
    <property type="component" value="Chromosome A"/>
</dbReference>
<dbReference type="OrthoDB" id="407558at2759"/>
<dbReference type="STRING" id="284592.Q6BY72"/>
<dbReference type="PANTHER" id="PTHR11071">
    <property type="entry name" value="PEPTIDYL-PROLYL CIS-TRANS ISOMERASE"/>
    <property type="match status" value="1"/>
</dbReference>
<dbReference type="InterPro" id="IPR011990">
    <property type="entry name" value="TPR-like_helical_dom_sf"/>
</dbReference>
<protein>
    <recommendedName>
        <fullName evidence="2">peptidylprolyl isomerase</fullName>
        <ecNumber evidence="2">5.2.1.8</ecNumber>
    </recommendedName>
</protein>